<comment type="catalytic activity">
    <reaction evidence="15 16">
        <text>a ubiquinone + NADH + 5 H(+)(in) = a ubiquinol + NAD(+) + 4 H(+)(out)</text>
        <dbReference type="Rhea" id="RHEA:29091"/>
        <dbReference type="Rhea" id="RHEA-COMP:9565"/>
        <dbReference type="Rhea" id="RHEA-COMP:9566"/>
        <dbReference type="ChEBI" id="CHEBI:15378"/>
        <dbReference type="ChEBI" id="CHEBI:16389"/>
        <dbReference type="ChEBI" id="CHEBI:17976"/>
        <dbReference type="ChEBI" id="CHEBI:57540"/>
        <dbReference type="ChEBI" id="CHEBI:57945"/>
        <dbReference type="EC" id="7.1.1.2"/>
    </reaction>
</comment>
<feature type="domain" description="NADH:quinone oxidoreductase/Mrp antiporter transmembrane" evidence="17">
    <location>
        <begin position="105"/>
        <end position="382"/>
    </location>
</feature>
<keyword evidence="13 16" id="KW-0496">Mitochondrion</keyword>
<keyword evidence="10 16" id="KW-1133">Transmembrane helix</keyword>
<dbReference type="EMBL" id="KM434235">
    <property type="protein sequence ID" value="AIW52249.1"/>
    <property type="molecule type" value="Genomic_DNA"/>
</dbReference>
<evidence type="ECO:0000256" key="12">
    <source>
        <dbReference type="ARBA" id="ARBA00023075"/>
    </source>
</evidence>
<feature type="transmembrane region" description="Helical" evidence="16">
    <location>
        <begin position="269"/>
        <end position="292"/>
    </location>
</feature>
<evidence type="ECO:0000259" key="19">
    <source>
        <dbReference type="Pfam" id="PF06455"/>
    </source>
</evidence>
<keyword evidence="12 16" id="KW-0830">Ubiquinone</keyword>
<evidence type="ECO:0000256" key="4">
    <source>
        <dbReference type="ARBA" id="ARBA00022448"/>
    </source>
</evidence>
<comment type="function">
    <text evidence="16">Core subunit of the mitochondrial membrane respiratory chain NADH dehydrogenase (Complex I) which catalyzes electron transfer from NADH through the respiratory chain, using ubiquinone as an electron acceptor. Essential for the catalytic activity and assembly of complex I.</text>
</comment>
<dbReference type="GO" id="GO:0005743">
    <property type="term" value="C:mitochondrial inner membrane"/>
    <property type="evidence" value="ECO:0007669"/>
    <property type="project" value="UniProtKB-SubCell"/>
</dbReference>
<sequence>MFSVLVWSGTLLFSCFCLSLFLLSGMMIEAVVLEWEFISGWGFSMSVLVLVDQLSIGFSFTVCLISGCIFMYSMSYMEGEKFIDLFSGLVGCFVGAMNILIYIPHLAFMLLGWDLLGIVSFLLVIFYQNHASVGAGMLTILVNRLGDVFLLLAIGLISETSMWGIMYNDFPFEGYVGFIVAFLIVSACMTKSAQMPFSVWLPAAMAAPTPVSALVHSSTLVTAGVYVMFRHYSFLSSMDGLLLVGSKIGCLTLLMASLAACFEVDIKKLIALSTLGHLGFMVYVLGLGYPILGFFHMIMHALFKSLLFLCVGCYIHLMMSCQDLRQLQGVGWTASPLLMSCSIVGFSSLCGIPYLSGFYSKDAILESSLMAYSGVFEVVCMLLSGMISYVYSMRILLKTVFNSFGGVPSIYYSFESSSIGIPLFVLALSSVVAGCMVQGIWVESCHSFIVSPLIKVFMFLILNSGNVLIVMSQSSFVVFSKPSIFMNWYMTFVKMCSTMWFMRWLFFLIPGVWYNNVGNVAMVLEAGWMEMLGGHLFFLSFGGTSVKAWILERMSLLLIVRMTSVFIFGFYFFLLY</sequence>
<evidence type="ECO:0000256" key="5">
    <source>
        <dbReference type="ARBA" id="ARBA00022660"/>
    </source>
</evidence>
<evidence type="ECO:0000256" key="6">
    <source>
        <dbReference type="ARBA" id="ARBA00022692"/>
    </source>
</evidence>
<feature type="transmembrane region" description="Helical" evidence="16">
    <location>
        <begin position="54"/>
        <end position="73"/>
    </location>
</feature>
<evidence type="ECO:0000256" key="1">
    <source>
        <dbReference type="ARBA" id="ARBA00004448"/>
    </source>
</evidence>
<feature type="domain" description="NADH-Ubiquinone oxidoreductase (complex I) chain 5 N-terminal" evidence="18">
    <location>
        <begin position="42"/>
        <end position="84"/>
    </location>
</feature>
<feature type="transmembrane region" description="Helical" evidence="16">
    <location>
        <begin position="491"/>
        <end position="514"/>
    </location>
</feature>
<feature type="transmembrane region" description="Helical" evidence="16">
    <location>
        <begin position="172"/>
        <end position="190"/>
    </location>
</feature>
<dbReference type="PANTHER" id="PTHR42829:SF2">
    <property type="entry name" value="NADH-UBIQUINONE OXIDOREDUCTASE CHAIN 5"/>
    <property type="match status" value="1"/>
</dbReference>
<feature type="transmembrane region" description="Helical" evidence="16">
    <location>
        <begin position="554"/>
        <end position="574"/>
    </location>
</feature>
<feature type="domain" description="NADH dehydrogenase subunit 5 C-terminal" evidence="19">
    <location>
        <begin position="391"/>
        <end position="543"/>
    </location>
</feature>
<feature type="transmembrane region" description="Helical" evidence="16">
    <location>
        <begin position="298"/>
        <end position="317"/>
    </location>
</feature>
<evidence type="ECO:0000313" key="20">
    <source>
        <dbReference type="EMBL" id="AIW52249.1"/>
    </source>
</evidence>
<geneLocation type="mitochondrion" evidence="20"/>
<evidence type="ECO:0000256" key="8">
    <source>
        <dbReference type="ARBA" id="ARBA00022967"/>
    </source>
</evidence>
<dbReference type="PANTHER" id="PTHR42829">
    <property type="entry name" value="NADH-UBIQUINONE OXIDOREDUCTASE CHAIN 5"/>
    <property type="match status" value="1"/>
</dbReference>
<evidence type="ECO:0000256" key="3">
    <source>
        <dbReference type="ARBA" id="ARBA00021096"/>
    </source>
</evidence>
<dbReference type="AlphaFoldDB" id="A0A1L1WJ47"/>
<evidence type="ECO:0000259" key="17">
    <source>
        <dbReference type="Pfam" id="PF00361"/>
    </source>
</evidence>
<evidence type="ECO:0000256" key="15">
    <source>
        <dbReference type="ARBA" id="ARBA00049551"/>
    </source>
</evidence>
<dbReference type="GO" id="GO:0008137">
    <property type="term" value="F:NADH dehydrogenase (ubiquinone) activity"/>
    <property type="evidence" value="ECO:0007669"/>
    <property type="project" value="UniProtKB-EC"/>
</dbReference>
<evidence type="ECO:0000256" key="9">
    <source>
        <dbReference type="ARBA" id="ARBA00022982"/>
    </source>
</evidence>
<accession>A0A1L1WJ47</accession>
<keyword evidence="14 16" id="KW-0472">Membrane</keyword>
<keyword evidence="5" id="KW-0679">Respiratory chain</keyword>
<dbReference type="InterPro" id="IPR003945">
    <property type="entry name" value="NU5C-like"/>
</dbReference>
<comment type="similarity">
    <text evidence="16">Belongs to the complex I subunit 5 family.</text>
</comment>
<organism evidence="20">
    <name type="scientific">Sinanodonta woodiana</name>
    <name type="common">Chinese pond mussel</name>
    <name type="synonym">Anodonta woodiana</name>
    <dbReference type="NCBI Taxonomy" id="1069815"/>
    <lineage>
        <taxon>Eukaryota</taxon>
        <taxon>Metazoa</taxon>
        <taxon>Spiralia</taxon>
        <taxon>Lophotrochozoa</taxon>
        <taxon>Mollusca</taxon>
        <taxon>Bivalvia</taxon>
        <taxon>Autobranchia</taxon>
        <taxon>Heteroconchia</taxon>
        <taxon>Palaeoheterodonta</taxon>
        <taxon>Unionida</taxon>
        <taxon>Unionoidea</taxon>
        <taxon>Unionidae</taxon>
        <taxon>Unioninae</taxon>
        <taxon>Sinanodonta</taxon>
    </lineage>
</organism>
<dbReference type="PRINTS" id="PR01434">
    <property type="entry name" value="NADHDHGNASE5"/>
</dbReference>
<reference evidence="20" key="1">
    <citation type="submission" date="2014-09" db="EMBL/GenBank/DDBJ databases">
        <title>Complete M-type mitochondrial genome of Chinese fresh water mussels Anodonta woodiana.</title>
        <authorList>
            <person name="Chen M.L."/>
            <person name="Wang G.L."/>
            <person name="Li J.L."/>
        </authorList>
    </citation>
    <scope>NUCLEOTIDE SEQUENCE</scope>
</reference>
<feature type="transmembrane region" description="Helical" evidence="16">
    <location>
        <begin position="109"/>
        <end position="127"/>
    </location>
</feature>
<dbReference type="InterPro" id="IPR010934">
    <property type="entry name" value="NADH_DH_su5_C"/>
</dbReference>
<comment type="subcellular location">
    <subcellularLocation>
        <location evidence="1">Mitochondrion inner membrane</location>
        <topology evidence="1">Multi-pass membrane protein</topology>
    </subcellularLocation>
</comment>
<keyword evidence="6 16" id="KW-0812">Transmembrane</keyword>
<feature type="transmembrane region" description="Helical" evidence="16">
    <location>
        <begin position="453"/>
        <end position="479"/>
    </location>
</feature>
<evidence type="ECO:0000256" key="11">
    <source>
        <dbReference type="ARBA" id="ARBA00023027"/>
    </source>
</evidence>
<keyword evidence="7" id="KW-0999">Mitochondrion inner membrane</keyword>
<feature type="transmembrane region" description="Helical" evidence="16">
    <location>
        <begin position="85"/>
        <end position="103"/>
    </location>
</feature>
<dbReference type="InterPro" id="IPR001750">
    <property type="entry name" value="ND/Mrp_TM"/>
</dbReference>
<evidence type="ECO:0000259" key="18">
    <source>
        <dbReference type="Pfam" id="PF00662"/>
    </source>
</evidence>
<evidence type="ECO:0000256" key="14">
    <source>
        <dbReference type="ARBA" id="ARBA00023136"/>
    </source>
</evidence>
<dbReference type="Pfam" id="PF00361">
    <property type="entry name" value="Proton_antipo_M"/>
    <property type="match status" value="1"/>
</dbReference>
<feature type="transmembrane region" description="Helical" evidence="16">
    <location>
        <begin position="241"/>
        <end position="262"/>
    </location>
</feature>
<dbReference type="Pfam" id="PF00662">
    <property type="entry name" value="Proton_antipo_N"/>
    <property type="match status" value="1"/>
</dbReference>
<dbReference type="GO" id="GO:0015990">
    <property type="term" value="P:electron transport coupled proton transport"/>
    <property type="evidence" value="ECO:0007669"/>
    <property type="project" value="TreeGrafter"/>
</dbReference>
<feature type="transmembrane region" description="Helical" evidence="16">
    <location>
        <begin position="337"/>
        <end position="357"/>
    </location>
</feature>
<proteinExistence type="inferred from homology"/>
<dbReference type="Pfam" id="PF06455">
    <property type="entry name" value="NADH5_C"/>
    <property type="match status" value="1"/>
</dbReference>
<dbReference type="GO" id="GO:0003954">
    <property type="term" value="F:NADH dehydrogenase activity"/>
    <property type="evidence" value="ECO:0007669"/>
    <property type="project" value="TreeGrafter"/>
</dbReference>
<keyword evidence="4 16" id="KW-0813">Transport</keyword>
<keyword evidence="8" id="KW-1278">Translocase</keyword>
<evidence type="ECO:0000256" key="16">
    <source>
        <dbReference type="RuleBase" id="RU003404"/>
    </source>
</evidence>
<gene>
    <name evidence="20" type="primary">ND5</name>
</gene>
<feature type="transmembrane region" description="Helical" evidence="16">
    <location>
        <begin position="419"/>
        <end position="441"/>
    </location>
</feature>
<name>A0A1L1WJ47_SINWO</name>
<protein>
    <recommendedName>
        <fullName evidence="3 16">NADH-ubiquinone oxidoreductase chain 5</fullName>
        <ecNumber evidence="2 16">7.1.1.2</ecNumber>
    </recommendedName>
</protein>
<evidence type="ECO:0000256" key="10">
    <source>
        <dbReference type="ARBA" id="ARBA00022989"/>
    </source>
</evidence>
<evidence type="ECO:0000256" key="13">
    <source>
        <dbReference type="ARBA" id="ARBA00023128"/>
    </source>
</evidence>
<feature type="transmembrane region" description="Helical" evidence="16">
    <location>
        <begin position="369"/>
        <end position="391"/>
    </location>
</feature>
<evidence type="ECO:0000256" key="7">
    <source>
        <dbReference type="ARBA" id="ARBA00022792"/>
    </source>
</evidence>
<keyword evidence="9" id="KW-0249">Electron transport</keyword>
<dbReference type="InterPro" id="IPR001516">
    <property type="entry name" value="Proton_antipo_N"/>
</dbReference>
<dbReference type="GO" id="GO:0042773">
    <property type="term" value="P:ATP synthesis coupled electron transport"/>
    <property type="evidence" value="ECO:0007669"/>
    <property type="project" value="InterPro"/>
</dbReference>
<dbReference type="EC" id="7.1.1.2" evidence="2 16"/>
<keyword evidence="11 16" id="KW-0520">NAD</keyword>
<evidence type="ECO:0000256" key="2">
    <source>
        <dbReference type="ARBA" id="ARBA00012944"/>
    </source>
</evidence>